<sequence length="74" mass="8336">MSSQTRPTFPPQRTGGNHQKRCLSMFRSGSDSIQSSFVTFPLSPKPDTGRILQSRNKAAISEFNHSRHHNRAQP</sequence>
<name>A0AAV4VSJ3_CAEEX</name>
<dbReference type="AlphaFoldDB" id="A0AAV4VSJ3"/>
<evidence type="ECO:0000313" key="2">
    <source>
        <dbReference type="Proteomes" id="UP001054945"/>
    </source>
</evidence>
<organism evidence="1 2">
    <name type="scientific">Caerostris extrusa</name>
    <name type="common">Bark spider</name>
    <name type="synonym">Caerostris bankana</name>
    <dbReference type="NCBI Taxonomy" id="172846"/>
    <lineage>
        <taxon>Eukaryota</taxon>
        <taxon>Metazoa</taxon>
        <taxon>Ecdysozoa</taxon>
        <taxon>Arthropoda</taxon>
        <taxon>Chelicerata</taxon>
        <taxon>Arachnida</taxon>
        <taxon>Araneae</taxon>
        <taxon>Araneomorphae</taxon>
        <taxon>Entelegynae</taxon>
        <taxon>Araneoidea</taxon>
        <taxon>Araneidae</taxon>
        <taxon>Caerostris</taxon>
    </lineage>
</organism>
<protein>
    <submittedName>
        <fullName evidence="1">Uncharacterized protein</fullName>
    </submittedName>
</protein>
<evidence type="ECO:0000313" key="1">
    <source>
        <dbReference type="EMBL" id="GIY72315.1"/>
    </source>
</evidence>
<gene>
    <name evidence="1" type="ORF">CEXT_688861</name>
</gene>
<accession>A0AAV4VSJ3</accession>
<reference evidence="1 2" key="1">
    <citation type="submission" date="2021-06" db="EMBL/GenBank/DDBJ databases">
        <title>Caerostris extrusa draft genome.</title>
        <authorList>
            <person name="Kono N."/>
            <person name="Arakawa K."/>
        </authorList>
    </citation>
    <scope>NUCLEOTIDE SEQUENCE [LARGE SCALE GENOMIC DNA]</scope>
</reference>
<dbReference type="EMBL" id="BPLR01014931">
    <property type="protein sequence ID" value="GIY72315.1"/>
    <property type="molecule type" value="Genomic_DNA"/>
</dbReference>
<comment type="caution">
    <text evidence="1">The sequence shown here is derived from an EMBL/GenBank/DDBJ whole genome shotgun (WGS) entry which is preliminary data.</text>
</comment>
<proteinExistence type="predicted"/>
<dbReference type="Proteomes" id="UP001054945">
    <property type="component" value="Unassembled WGS sequence"/>
</dbReference>
<keyword evidence="2" id="KW-1185">Reference proteome</keyword>